<organism evidence="2 3">
    <name type="scientific">Planotetraspora thailandica</name>
    <dbReference type="NCBI Taxonomy" id="487172"/>
    <lineage>
        <taxon>Bacteria</taxon>
        <taxon>Bacillati</taxon>
        <taxon>Actinomycetota</taxon>
        <taxon>Actinomycetes</taxon>
        <taxon>Streptosporangiales</taxon>
        <taxon>Streptosporangiaceae</taxon>
        <taxon>Planotetraspora</taxon>
    </lineage>
</organism>
<reference evidence="2" key="1">
    <citation type="submission" date="2021-01" db="EMBL/GenBank/DDBJ databases">
        <title>Whole genome shotgun sequence of Planotetraspora thailandica NBRC 104271.</title>
        <authorList>
            <person name="Komaki H."/>
            <person name="Tamura T."/>
        </authorList>
    </citation>
    <scope>NUCLEOTIDE SEQUENCE</scope>
    <source>
        <strain evidence="2">NBRC 104271</strain>
    </source>
</reference>
<sequence length="43" mass="4572">MDLVPGFVNPVLYLAIALALAGVAGLIVTQRRKSWGMPFRAGT</sequence>
<evidence type="ECO:0000313" key="2">
    <source>
        <dbReference type="EMBL" id="GII56139.1"/>
    </source>
</evidence>
<accession>A0A8J3V1S6</accession>
<dbReference type="Proteomes" id="UP000605992">
    <property type="component" value="Unassembled WGS sequence"/>
</dbReference>
<keyword evidence="1" id="KW-0472">Membrane</keyword>
<evidence type="ECO:0000313" key="3">
    <source>
        <dbReference type="Proteomes" id="UP000605992"/>
    </source>
</evidence>
<comment type="caution">
    <text evidence="2">The sequence shown here is derived from an EMBL/GenBank/DDBJ whole genome shotgun (WGS) entry which is preliminary data.</text>
</comment>
<name>A0A8J3V1S6_9ACTN</name>
<proteinExistence type="predicted"/>
<dbReference type="EMBL" id="BOOR01000034">
    <property type="protein sequence ID" value="GII56139.1"/>
    <property type="molecule type" value="Genomic_DNA"/>
</dbReference>
<evidence type="ECO:0000256" key="1">
    <source>
        <dbReference type="SAM" id="Phobius"/>
    </source>
</evidence>
<protein>
    <submittedName>
        <fullName evidence="2">Uncharacterized protein</fullName>
    </submittedName>
</protein>
<dbReference type="RefSeq" id="WP_275413168.1">
    <property type="nucleotide sequence ID" value="NZ_BOOR01000034.1"/>
</dbReference>
<keyword evidence="3" id="KW-1185">Reference proteome</keyword>
<keyword evidence="1" id="KW-1133">Transmembrane helix</keyword>
<dbReference type="AlphaFoldDB" id="A0A8J3V1S6"/>
<feature type="transmembrane region" description="Helical" evidence="1">
    <location>
        <begin position="12"/>
        <end position="29"/>
    </location>
</feature>
<gene>
    <name evidence="2" type="ORF">Pth03_45280</name>
</gene>
<keyword evidence="1" id="KW-0812">Transmembrane</keyword>